<dbReference type="InterPro" id="IPR011006">
    <property type="entry name" value="CheY-like_superfamily"/>
</dbReference>
<dbReference type="PROSITE" id="PS50109">
    <property type="entry name" value="HIS_KIN"/>
    <property type="match status" value="1"/>
</dbReference>
<proteinExistence type="predicted"/>
<evidence type="ECO:0000256" key="4">
    <source>
        <dbReference type="ARBA" id="ARBA00022679"/>
    </source>
</evidence>
<comment type="caution">
    <text evidence="12">The sequence shown here is derived from an EMBL/GenBank/DDBJ whole genome shotgun (WGS) entry which is preliminary data.</text>
</comment>
<keyword evidence="7" id="KW-0067">ATP-binding</keyword>
<dbReference type="EC" id="2.7.13.3" evidence="2"/>
<dbReference type="CDD" id="cd00082">
    <property type="entry name" value="HisKA"/>
    <property type="match status" value="1"/>
</dbReference>
<dbReference type="Proteomes" id="UP000256829">
    <property type="component" value="Unassembled WGS sequence"/>
</dbReference>
<dbReference type="SMART" id="SM00387">
    <property type="entry name" value="HATPase_c"/>
    <property type="match status" value="1"/>
</dbReference>
<evidence type="ECO:0000259" key="11">
    <source>
        <dbReference type="PROSITE" id="PS50110"/>
    </source>
</evidence>
<dbReference type="EMBL" id="QTJR01000005">
    <property type="protein sequence ID" value="RDY67580.1"/>
    <property type="molecule type" value="Genomic_DNA"/>
</dbReference>
<dbReference type="GO" id="GO:0000155">
    <property type="term" value="F:phosphorelay sensor kinase activity"/>
    <property type="evidence" value="ECO:0007669"/>
    <property type="project" value="InterPro"/>
</dbReference>
<dbReference type="GO" id="GO:0005524">
    <property type="term" value="F:ATP binding"/>
    <property type="evidence" value="ECO:0007669"/>
    <property type="project" value="UniProtKB-KW"/>
</dbReference>
<evidence type="ECO:0000259" key="10">
    <source>
        <dbReference type="PROSITE" id="PS50109"/>
    </source>
</evidence>
<dbReference type="Pfam" id="PF02518">
    <property type="entry name" value="HATPase_c"/>
    <property type="match status" value="1"/>
</dbReference>
<comment type="catalytic activity">
    <reaction evidence="1">
        <text>ATP + protein L-histidine = ADP + protein N-phospho-L-histidine.</text>
        <dbReference type="EC" id="2.7.13.3"/>
    </reaction>
</comment>
<dbReference type="InterPro" id="IPR003661">
    <property type="entry name" value="HisK_dim/P_dom"/>
</dbReference>
<dbReference type="PRINTS" id="PR00344">
    <property type="entry name" value="BCTRLSENSOR"/>
</dbReference>
<evidence type="ECO:0000256" key="7">
    <source>
        <dbReference type="ARBA" id="ARBA00022840"/>
    </source>
</evidence>
<reference evidence="12 13" key="1">
    <citation type="submission" date="2018-08" db="EMBL/GenBank/DDBJ databases">
        <title>Lysobacter soli KCTC 22011, whole genome shotgun sequence.</title>
        <authorList>
            <person name="Zhang X."/>
            <person name="Feng G."/>
            <person name="Zhu H."/>
        </authorList>
    </citation>
    <scope>NUCLEOTIDE SEQUENCE [LARGE SCALE GENOMIC DNA]</scope>
    <source>
        <strain evidence="12 13">KCTC 22011</strain>
    </source>
</reference>
<keyword evidence="6" id="KW-0418">Kinase</keyword>
<evidence type="ECO:0000256" key="3">
    <source>
        <dbReference type="ARBA" id="ARBA00022553"/>
    </source>
</evidence>
<evidence type="ECO:0000256" key="2">
    <source>
        <dbReference type="ARBA" id="ARBA00012438"/>
    </source>
</evidence>
<dbReference type="PANTHER" id="PTHR43065">
    <property type="entry name" value="SENSOR HISTIDINE KINASE"/>
    <property type="match status" value="1"/>
</dbReference>
<feature type="domain" description="Response regulatory" evidence="11">
    <location>
        <begin position="439"/>
        <end position="553"/>
    </location>
</feature>
<dbReference type="SUPFAM" id="SSF55874">
    <property type="entry name" value="ATPase domain of HSP90 chaperone/DNA topoisomerase II/histidine kinase"/>
    <property type="match status" value="1"/>
</dbReference>
<protein>
    <recommendedName>
        <fullName evidence="2">histidine kinase</fullName>
        <ecNumber evidence="2">2.7.13.3</ecNumber>
    </recommendedName>
</protein>
<dbReference type="InterPro" id="IPR003594">
    <property type="entry name" value="HATPase_dom"/>
</dbReference>
<dbReference type="AlphaFoldDB" id="A0A3D8VE07"/>
<keyword evidence="8" id="KW-0902">Two-component regulatory system</keyword>
<dbReference type="Gene3D" id="3.40.50.2300">
    <property type="match status" value="1"/>
</dbReference>
<evidence type="ECO:0000256" key="1">
    <source>
        <dbReference type="ARBA" id="ARBA00000085"/>
    </source>
</evidence>
<evidence type="ECO:0000256" key="8">
    <source>
        <dbReference type="ARBA" id="ARBA00023012"/>
    </source>
</evidence>
<feature type="modified residue" description="4-aspartylphosphate" evidence="9">
    <location>
        <position position="489"/>
    </location>
</feature>
<dbReference type="Pfam" id="PF00072">
    <property type="entry name" value="Response_reg"/>
    <property type="match status" value="1"/>
</dbReference>
<keyword evidence="13" id="KW-1185">Reference proteome</keyword>
<evidence type="ECO:0000256" key="5">
    <source>
        <dbReference type="ARBA" id="ARBA00022741"/>
    </source>
</evidence>
<dbReference type="InterPro" id="IPR036097">
    <property type="entry name" value="HisK_dim/P_sf"/>
</dbReference>
<dbReference type="InterPro" id="IPR001789">
    <property type="entry name" value="Sig_transdc_resp-reg_receiver"/>
</dbReference>
<dbReference type="SUPFAM" id="SSF47384">
    <property type="entry name" value="Homodimeric domain of signal transducing histidine kinase"/>
    <property type="match status" value="1"/>
</dbReference>
<gene>
    <name evidence="12" type="ORF">DX912_08790</name>
</gene>
<dbReference type="InterPro" id="IPR036890">
    <property type="entry name" value="HATPase_C_sf"/>
</dbReference>
<dbReference type="SMART" id="SM00448">
    <property type="entry name" value="REC"/>
    <property type="match status" value="1"/>
</dbReference>
<dbReference type="PROSITE" id="PS50110">
    <property type="entry name" value="RESPONSE_REGULATORY"/>
    <property type="match status" value="1"/>
</dbReference>
<keyword evidence="3 9" id="KW-0597">Phosphoprotein</keyword>
<dbReference type="InterPro" id="IPR004358">
    <property type="entry name" value="Sig_transdc_His_kin-like_C"/>
</dbReference>
<accession>A0A3D8VE07</accession>
<name>A0A3D8VE07_9GAMM</name>
<dbReference type="Gene3D" id="3.30.565.10">
    <property type="entry name" value="Histidine kinase-like ATPase, C-terminal domain"/>
    <property type="match status" value="1"/>
</dbReference>
<organism evidence="12 13">
    <name type="scientific">Lysobacter soli</name>
    <dbReference type="NCBI Taxonomy" id="453783"/>
    <lineage>
        <taxon>Bacteria</taxon>
        <taxon>Pseudomonadati</taxon>
        <taxon>Pseudomonadota</taxon>
        <taxon>Gammaproteobacteria</taxon>
        <taxon>Lysobacterales</taxon>
        <taxon>Lysobacteraceae</taxon>
        <taxon>Lysobacter</taxon>
    </lineage>
</organism>
<dbReference type="InterPro" id="IPR005467">
    <property type="entry name" value="His_kinase_dom"/>
</dbReference>
<dbReference type="SMART" id="SM00388">
    <property type="entry name" value="HisKA"/>
    <property type="match status" value="1"/>
</dbReference>
<keyword evidence="5" id="KW-0547">Nucleotide-binding</keyword>
<dbReference type="PANTHER" id="PTHR43065:SF46">
    <property type="entry name" value="C4-DICARBOXYLATE TRANSPORT SENSOR PROTEIN DCTB"/>
    <property type="match status" value="1"/>
</dbReference>
<evidence type="ECO:0000313" key="12">
    <source>
        <dbReference type="EMBL" id="RDY67580.1"/>
    </source>
</evidence>
<evidence type="ECO:0000313" key="13">
    <source>
        <dbReference type="Proteomes" id="UP000256829"/>
    </source>
</evidence>
<dbReference type="SUPFAM" id="SSF52172">
    <property type="entry name" value="CheY-like"/>
    <property type="match status" value="1"/>
</dbReference>
<keyword evidence="4" id="KW-0808">Transferase</keyword>
<evidence type="ECO:0000256" key="9">
    <source>
        <dbReference type="PROSITE-ProRule" id="PRU00169"/>
    </source>
</evidence>
<evidence type="ECO:0000256" key="6">
    <source>
        <dbReference type="ARBA" id="ARBA00022777"/>
    </source>
</evidence>
<feature type="domain" description="Histidine kinase" evidence="10">
    <location>
        <begin position="201"/>
        <end position="416"/>
    </location>
</feature>
<dbReference type="Gene3D" id="1.10.287.130">
    <property type="match status" value="1"/>
</dbReference>
<dbReference type="Pfam" id="PF00512">
    <property type="entry name" value="HisKA"/>
    <property type="match status" value="1"/>
</dbReference>
<dbReference type="RefSeq" id="WP_115842347.1">
    <property type="nucleotide sequence ID" value="NZ_CP183976.1"/>
</dbReference>
<sequence>MEPTESLQEVVLIFAPTGRDATSASELLQRAGIATRICGSYDALLADIEQGAGIAFVAEEGLFGQALDRLADLVQRQPAWSDLPFVMLTSRHDHPRVAAWRKQQIERLGNVSLIERPVQPITLVSVMQAALRARKRQFEIRALLLAREAAAAQLETLVDVRTAQLQAVNTQLRDEMVERARVEETLRHAQKLEALGQLTGGVAHDFNNLLMVITAGLDMLELHDDPERRGKLVRAMQQAAQRGAGLTRQLLAFSRSRALRPETVNLSTLLGNMSELLDRSLRGDIKVNVELAQDLWPVVADPGELELVILNLAVNARDAISGSGVITITGRNARQTIEGIEGDFVNLTVRDTGSGMTDEVKARVFEPFFTTKDVGKGSGLGLAQVYGFAKQSGGAVTIDSIVGEGTRITLCLPRSHELAEHEAIQAHHRIDVSSTPERCVLLVEDDVEVAALVEQMLRGIGYDVIHATSATAALGALADDRRVDLVFSDIMMPGGTNGIALAKQIRKRRPALPVLLTSGFSEAMRGEAEALGISILRKPYGLNELRAAIEHHVPAPAVS</sequence>